<reference evidence="9" key="1">
    <citation type="submission" date="2018-06" db="EMBL/GenBank/DDBJ databases">
        <title>Genome assembly of Danube salmon.</title>
        <authorList>
            <person name="Macqueen D.J."/>
            <person name="Gundappa M.K."/>
        </authorList>
    </citation>
    <scope>NUCLEOTIDE SEQUENCE [LARGE SCALE GENOMIC DNA]</scope>
</reference>
<keyword evidence="4" id="KW-0732">Signal</keyword>
<sequence>MWKICNYARVNERIYKLIHVIHCVHDGARSYPLEAVKALKGLIDADTWVNPRLVNTSMVSVCNNPVLAQAFYPLCQGKGAAMVFSKLADAITPPDPCEICAHPACFGHLP</sequence>
<evidence type="ECO:0000256" key="5">
    <source>
        <dbReference type="ARBA" id="ARBA00023157"/>
    </source>
</evidence>
<reference evidence="8" key="2">
    <citation type="submission" date="2025-08" db="UniProtKB">
        <authorList>
            <consortium name="Ensembl"/>
        </authorList>
    </citation>
    <scope>IDENTIFICATION</scope>
</reference>
<dbReference type="PANTHER" id="PTHR11318:SF4">
    <property type="entry name" value="GUANYLATE CYCLASE ACTIVATOR 2B"/>
    <property type="match status" value="1"/>
</dbReference>
<dbReference type="SUPFAM" id="SSF89890">
    <property type="entry name" value="Proguanylin"/>
    <property type="match status" value="1"/>
</dbReference>
<keyword evidence="9" id="KW-1185">Reference proteome</keyword>
<protein>
    <recommendedName>
        <fullName evidence="7">Guanylate cyclase activator 2B</fullName>
    </recommendedName>
</protein>
<reference evidence="8" key="3">
    <citation type="submission" date="2025-09" db="UniProtKB">
        <authorList>
            <consortium name="Ensembl"/>
        </authorList>
    </citation>
    <scope>IDENTIFICATION</scope>
</reference>
<dbReference type="AlphaFoldDB" id="A0A4W5Q4M4"/>
<dbReference type="PANTHER" id="PTHR11318">
    <property type="entry name" value="GUANYLIN FAMILY MEMBER"/>
    <property type="match status" value="1"/>
</dbReference>
<dbReference type="GeneTree" id="ENSGT01010000222588"/>
<dbReference type="Pfam" id="PF02058">
    <property type="entry name" value="Guanylin"/>
    <property type="match status" value="1"/>
</dbReference>
<proteinExistence type="inferred from homology"/>
<dbReference type="PRINTS" id="PR00774">
    <property type="entry name" value="GUANYLIN"/>
</dbReference>
<dbReference type="Gene3D" id="3.90.1450.10">
    <property type="entry name" value="Guanylin"/>
    <property type="match status" value="1"/>
</dbReference>
<evidence type="ECO:0000256" key="2">
    <source>
        <dbReference type="ARBA" id="ARBA00009883"/>
    </source>
</evidence>
<dbReference type="Ensembl" id="ENSHHUT00000073276.1">
    <property type="protein sequence ID" value="ENSHHUP00000070917.1"/>
    <property type="gene ID" value="ENSHHUG00000041682.1"/>
</dbReference>
<comment type="similarity">
    <text evidence="2">Belongs to the guanylin family.</text>
</comment>
<accession>A0A4W5Q4M4</accession>
<evidence type="ECO:0000256" key="1">
    <source>
        <dbReference type="ARBA" id="ARBA00004613"/>
    </source>
</evidence>
<dbReference type="InterPro" id="IPR000879">
    <property type="entry name" value="Guanylin"/>
</dbReference>
<evidence type="ECO:0000313" key="9">
    <source>
        <dbReference type="Proteomes" id="UP000314982"/>
    </source>
</evidence>
<organism evidence="8 9">
    <name type="scientific">Hucho hucho</name>
    <name type="common">huchen</name>
    <dbReference type="NCBI Taxonomy" id="62062"/>
    <lineage>
        <taxon>Eukaryota</taxon>
        <taxon>Metazoa</taxon>
        <taxon>Chordata</taxon>
        <taxon>Craniata</taxon>
        <taxon>Vertebrata</taxon>
        <taxon>Euteleostomi</taxon>
        <taxon>Actinopterygii</taxon>
        <taxon>Neopterygii</taxon>
        <taxon>Teleostei</taxon>
        <taxon>Protacanthopterygii</taxon>
        <taxon>Salmoniformes</taxon>
        <taxon>Salmonidae</taxon>
        <taxon>Salmoninae</taxon>
        <taxon>Hucho</taxon>
    </lineage>
</organism>
<evidence type="ECO:0000256" key="7">
    <source>
        <dbReference type="ARBA" id="ARBA00041176"/>
    </source>
</evidence>
<comment type="function">
    <text evidence="6">Endogenous activator of intestinal guanylate cyclase. It stimulates this enzyme through the same receptor binding region as the heat-stable enterotoxins. May be a potent physiological regulator of intestinal fluid and electrolyte transport. May be an autocrine/paracrine regulator of intestinal salt and water transport.</text>
</comment>
<dbReference type="STRING" id="62062.ENSHHUP00000070917"/>
<dbReference type="InterPro" id="IPR036382">
    <property type="entry name" value="Guanylin_sf"/>
</dbReference>
<keyword evidence="3" id="KW-0964">Secreted</keyword>
<name>A0A4W5Q4M4_9TELE</name>
<evidence type="ECO:0000256" key="6">
    <source>
        <dbReference type="ARBA" id="ARBA00037765"/>
    </source>
</evidence>
<evidence type="ECO:0000256" key="3">
    <source>
        <dbReference type="ARBA" id="ARBA00022525"/>
    </source>
</evidence>
<evidence type="ECO:0000313" key="8">
    <source>
        <dbReference type="Ensembl" id="ENSHHUP00000070917.1"/>
    </source>
</evidence>
<dbReference type="Proteomes" id="UP000314982">
    <property type="component" value="Unassembled WGS sequence"/>
</dbReference>
<keyword evidence="5" id="KW-1015">Disulfide bond</keyword>
<dbReference type="GO" id="GO:0005576">
    <property type="term" value="C:extracellular region"/>
    <property type="evidence" value="ECO:0007669"/>
    <property type="project" value="UniProtKB-SubCell"/>
</dbReference>
<evidence type="ECO:0000256" key="4">
    <source>
        <dbReference type="ARBA" id="ARBA00022729"/>
    </source>
</evidence>
<dbReference type="GO" id="GO:0030250">
    <property type="term" value="F:guanylate cyclase activator activity"/>
    <property type="evidence" value="ECO:0007669"/>
    <property type="project" value="InterPro"/>
</dbReference>
<comment type="subcellular location">
    <subcellularLocation>
        <location evidence="1">Secreted</location>
    </subcellularLocation>
</comment>